<dbReference type="Gene3D" id="1.20.5.820">
    <property type="entry name" value="Preprotein translocase SecE subunit"/>
    <property type="match status" value="1"/>
</dbReference>
<evidence type="ECO:0008006" key="14">
    <source>
        <dbReference type="Google" id="ProtNLM"/>
    </source>
</evidence>
<dbReference type="GO" id="GO:0008320">
    <property type="term" value="F:protein transmembrane transporter activity"/>
    <property type="evidence" value="ECO:0007669"/>
    <property type="project" value="InterPro"/>
</dbReference>
<dbReference type="SUPFAM" id="SSF103456">
    <property type="entry name" value="Preprotein translocase SecE subunit"/>
    <property type="match status" value="1"/>
</dbReference>
<protein>
    <recommendedName>
        <fullName evidence="14">Protein transport protein Sec61 subunit gamma</fullName>
    </recommendedName>
</protein>
<dbReference type="HAMAP" id="MF_00422">
    <property type="entry name" value="SecE"/>
    <property type="match status" value="1"/>
</dbReference>
<proteinExistence type="inferred from homology"/>
<keyword evidence="7 11" id="KW-1133">Transmembrane helix</keyword>
<dbReference type="Proteomes" id="UP000033140">
    <property type="component" value="Unassembled WGS sequence"/>
</dbReference>
<dbReference type="InterPro" id="IPR023391">
    <property type="entry name" value="Prot_translocase_SecE_dom_sf"/>
</dbReference>
<reference evidence="12 13" key="3">
    <citation type="journal article" date="2015" name="Genome Announc.">
        <title>Draft Genome Sequence of the Archiascomycetous Yeast Saitoella complicata.</title>
        <authorList>
            <person name="Yamauchi K."/>
            <person name="Kondo S."/>
            <person name="Hamamoto M."/>
            <person name="Takahashi Y."/>
            <person name="Ogura Y."/>
            <person name="Hayashi T."/>
            <person name="Nishida H."/>
        </authorList>
    </citation>
    <scope>NUCLEOTIDE SEQUENCE [LARGE SCALE GENOMIC DNA]</scope>
    <source>
        <strain evidence="12 13">NRRL Y-17804</strain>
    </source>
</reference>
<keyword evidence="8" id="KW-0811">Translocation</keyword>
<evidence type="ECO:0000313" key="13">
    <source>
        <dbReference type="Proteomes" id="UP000033140"/>
    </source>
</evidence>
<dbReference type="InterPro" id="IPR008158">
    <property type="entry name" value="Translocase_Sec61-g"/>
</dbReference>
<dbReference type="Pfam" id="PF00584">
    <property type="entry name" value="SecE"/>
    <property type="match status" value="1"/>
</dbReference>
<dbReference type="GO" id="GO:0006886">
    <property type="term" value="P:intracellular protein transport"/>
    <property type="evidence" value="ECO:0007669"/>
    <property type="project" value="InterPro"/>
</dbReference>
<feature type="compositionally biased region" description="Polar residues" evidence="10">
    <location>
        <begin position="38"/>
        <end position="47"/>
    </location>
</feature>
<keyword evidence="4 11" id="KW-0812">Transmembrane</keyword>
<sequence>MPVLRSRPTVQTVFNNTLSTDKPAETPGAPSGSSGPSTVFNTSLSTETPEDKKAAELRYEEAINLEYEKREGVCQYSVLKVQETPPNQPSPPPFLAPKAPHTCANAQPAPHRSTSHANATTEASATPTRKSNNHTQSQCQTRSRNSLRCLGNFSVMEVRCEPLPSPACRYSVLFINRCTKPDKKEFIMISKAVAIGFLVMGFIGFIVKLIHIPINNILYVEGTDEISYEEGVRSNKSSKRFWREIHSDGRANVTDGGSGSKYPKGWTGLSAPYQITNKQNAFRLKSLVANNAILSVIPEIP</sequence>
<keyword evidence="6" id="KW-0653">Protein transport</keyword>
<evidence type="ECO:0000256" key="11">
    <source>
        <dbReference type="SAM" id="Phobius"/>
    </source>
</evidence>
<reference evidence="12 13" key="2">
    <citation type="journal article" date="2014" name="J. Gen. Appl. Microbiol.">
        <title>The early diverging ascomycetous budding yeast Saitoella complicata has three histone deacetylases belonging to the Clr6, Hos2, and Rpd3 lineages.</title>
        <authorList>
            <person name="Nishida H."/>
            <person name="Matsumoto T."/>
            <person name="Kondo S."/>
            <person name="Hamamoto M."/>
            <person name="Yoshikawa H."/>
        </authorList>
    </citation>
    <scope>NUCLEOTIDE SEQUENCE [LARGE SCALE GENOMIC DNA]</scope>
    <source>
        <strain evidence="12 13">NRRL Y-17804</strain>
    </source>
</reference>
<feature type="compositionally biased region" description="Low complexity" evidence="10">
    <location>
        <begin position="27"/>
        <end position="37"/>
    </location>
</feature>
<evidence type="ECO:0000256" key="1">
    <source>
        <dbReference type="ARBA" id="ARBA00004389"/>
    </source>
</evidence>
<keyword evidence="9 11" id="KW-0472">Membrane</keyword>
<evidence type="ECO:0000256" key="10">
    <source>
        <dbReference type="SAM" id="MobiDB-lite"/>
    </source>
</evidence>
<evidence type="ECO:0000256" key="6">
    <source>
        <dbReference type="ARBA" id="ARBA00022927"/>
    </source>
</evidence>
<dbReference type="GO" id="GO:0006605">
    <property type="term" value="P:protein targeting"/>
    <property type="evidence" value="ECO:0007669"/>
    <property type="project" value="InterPro"/>
</dbReference>
<keyword evidence="5" id="KW-0256">Endoplasmic reticulum</keyword>
<dbReference type="STRING" id="698492.A0A0E9NRR2"/>
<comment type="subcellular location">
    <subcellularLocation>
        <location evidence="1">Endoplasmic reticulum membrane</location>
        <topology evidence="1">Single-pass membrane protein</topology>
    </subcellularLocation>
</comment>
<evidence type="ECO:0000256" key="8">
    <source>
        <dbReference type="ARBA" id="ARBA00023010"/>
    </source>
</evidence>
<comment type="similarity">
    <text evidence="2">Belongs to the SecE/SEC61-gamma family.</text>
</comment>
<feature type="region of interest" description="Disordered" evidence="10">
    <location>
        <begin position="1"/>
        <end position="53"/>
    </location>
</feature>
<evidence type="ECO:0000256" key="7">
    <source>
        <dbReference type="ARBA" id="ARBA00022989"/>
    </source>
</evidence>
<keyword evidence="13" id="KW-1185">Reference proteome</keyword>
<feature type="transmembrane region" description="Helical" evidence="11">
    <location>
        <begin position="186"/>
        <end position="207"/>
    </location>
</feature>
<name>A0A0E9NRR2_SAICN</name>
<feature type="compositionally biased region" description="Pro residues" evidence="10">
    <location>
        <begin position="86"/>
        <end position="95"/>
    </location>
</feature>
<reference evidence="12 13" key="1">
    <citation type="journal article" date="2011" name="J. Gen. Appl. Microbiol.">
        <title>Draft genome sequencing of the enigmatic yeast Saitoella complicata.</title>
        <authorList>
            <person name="Nishida H."/>
            <person name="Hamamoto M."/>
            <person name="Sugiyama J."/>
        </authorList>
    </citation>
    <scope>NUCLEOTIDE SEQUENCE [LARGE SCALE GENOMIC DNA]</scope>
    <source>
        <strain evidence="12 13">NRRL Y-17804</strain>
    </source>
</reference>
<dbReference type="GO" id="GO:0005789">
    <property type="term" value="C:endoplasmic reticulum membrane"/>
    <property type="evidence" value="ECO:0007669"/>
    <property type="project" value="UniProtKB-SubCell"/>
</dbReference>
<evidence type="ECO:0000256" key="9">
    <source>
        <dbReference type="ARBA" id="ARBA00023136"/>
    </source>
</evidence>
<evidence type="ECO:0000313" key="12">
    <source>
        <dbReference type="EMBL" id="GAO52554.1"/>
    </source>
</evidence>
<gene>
    <name evidence="12" type="ORF">G7K_6627-t2</name>
</gene>
<feature type="compositionally biased region" description="Polar residues" evidence="10">
    <location>
        <begin position="115"/>
        <end position="141"/>
    </location>
</feature>
<dbReference type="InterPro" id="IPR001901">
    <property type="entry name" value="Translocase_SecE/Sec61-g"/>
</dbReference>
<dbReference type="NCBIfam" id="TIGR00327">
    <property type="entry name" value="secE_euk_arch"/>
    <property type="match status" value="1"/>
</dbReference>
<organism evidence="12 13">
    <name type="scientific">Saitoella complicata (strain BCRC 22490 / CBS 7301 / JCM 7358 / NBRC 10748 / NRRL Y-17804)</name>
    <dbReference type="NCBI Taxonomy" id="698492"/>
    <lineage>
        <taxon>Eukaryota</taxon>
        <taxon>Fungi</taxon>
        <taxon>Dikarya</taxon>
        <taxon>Ascomycota</taxon>
        <taxon>Taphrinomycotina</taxon>
        <taxon>Taphrinomycotina incertae sedis</taxon>
        <taxon>Saitoella</taxon>
    </lineage>
</organism>
<dbReference type="PANTHER" id="PTHR12309">
    <property type="entry name" value="SEC61 GAMMA SUBUNIT"/>
    <property type="match status" value="1"/>
</dbReference>
<dbReference type="AlphaFoldDB" id="A0A0E9NRR2"/>
<evidence type="ECO:0000256" key="5">
    <source>
        <dbReference type="ARBA" id="ARBA00022824"/>
    </source>
</evidence>
<feature type="region of interest" description="Disordered" evidence="10">
    <location>
        <begin position="82"/>
        <end position="141"/>
    </location>
</feature>
<keyword evidence="3" id="KW-0813">Transport</keyword>
<evidence type="ECO:0000256" key="2">
    <source>
        <dbReference type="ARBA" id="ARBA00008274"/>
    </source>
</evidence>
<comment type="caution">
    <text evidence="12">The sequence shown here is derived from an EMBL/GenBank/DDBJ whole genome shotgun (WGS) entry which is preliminary data.</text>
</comment>
<dbReference type="EMBL" id="BACD03000073">
    <property type="protein sequence ID" value="GAO52554.1"/>
    <property type="molecule type" value="Genomic_DNA"/>
</dbReference>
<evidence type="ECO:0000256" key="4">
    <source>
        <dbReference type="ARBA" id="ARBA00022692"/>
    </source>
</evidence>
<feature type="compositionally biased region" description="Polar residues" evidence="10">
    <location>
        <begin position="8"/>
        <end position="20"/>
    </location>
</feature>
<accession>A0A0E9NRR2</accession>
<evidence type="ECO:0000256" key="3">
    <source>
        <dbReference type="ARBA" id="ARBA00022448"/>
    </source>
</evidence>